<feature type="compositionally biased region" description="Low complexity" evidence="1">
    <location>
        <begin position="1"/>
        <end position="75"/>
    </location>
</feature>
<feature type="non-terminal residue" evidence="2">
    <location>
        <position position="237"/>
    </location>
</feature>
<gene>
    <name evidence="2" type="ORF">PMAYCL1PPCAC_15767</name>
</gene>
<reference evidence="3" key="1">
    <citation type="submission" date="2022-10" db="EMBL/GenBank/DDBJ databases">
        <title>Genome assembly of Pristionchus species.</title>
        <authorList>
            <person name="Yoshida K."/>
            <person name="Sommer R.J."/>
        </authorList>
    </citation>
    <scope>NUCLEOTIDE SEQUENCE [LARGE SCALE GENOMIC DNA]</scope>
    <source>
        <strain evidence="3">RS5460</strain>
    </source>
</reference>
<feature type="region of interest" description="Disordered" evidence="1">
    <location>
        <begin position="1"/>
        <end position="83"/>
    </location>
</feature>
<dbReference type="PANTHER" id="PTHR45581">
    <property type="entry name" value="PROTEIN CBG10435"/>
    <property type="match status" value="1"/>
</dbReference>
<keyword evidence="3" id="KW-1185">Reference proteome</keyword>
<proteinExistence type="predicted"/>
<dbReference type="AlphaFoldDB" id="A0AAN5HZ01"/>
<feature type="non-terminal residue" evidence="2">
    <location>
        <position position="1"/>
    </location>
</feature>
<organism evidence="2 3">
    <name type="scientific">Pristionchus mayeri</name>
    <dbReference type="NCBI Taxonomy" id="1317129"/>
    <lineage>
        <taxon>Eukaryota</taxon>
        <taxon>Metazoa</taxon>
        <taxon>Ecdysozoa</taxon>
        <taxon>Nematoda</taxon>
        <taxon>Chromadorea</taxon>
        <taxon>Rhabditida</taxon>
        <taxon>Rhabditina</taxon>
        <taxon>Diplogasteromorpha</taxon>
        <taxon>Diplogasteroidea</taxon>
        <taxon>Neodiplogasteridae</taxon>
        <taxon>Pristionchus</taxon>
    </lineage>
</organism>
<dbReference type="Proteomes" id="UP001328107">
    <property type="component" value="Unassembled WGS sequence"/>
</dbReference>
<dbReference type="EMBL" id="BTRK01000004">
    <property type="protein sequence ID" value="GMR45571.1"/>
    <property type="molecule type" value="Genomic_DNA"/>
</dbReference>
<accession>A0AAN5HZ01</accession>
<sequence>TSKTTTTELATTVTTESTTATTTKEATTSKTTTTELATTVTTESTTSEATTTEVARTSQTTPEVTDTATPTIGTTPMAVEGTTPKTTALTTKKITRCLGRSDFANIYDNSSYYYNYRVGVHAFCPASDKICIAQIQSNGIGYDMRRGMGLMGRAVSLAEHYISRVRAACSEWRDLKLLAFTKSGKKYLHNLEGRGLKQGWVSTVKGSCGANVPIRRWKSRVSDDMMYGVDLEWNTWY</sequence>
<evidence type="ECO:0000256" key="1">
    <source>
        <dbReference type="SAM" id="MobiDB-lite"/>
    </source>
</evidence>
<name>A0AAN5HZ01_9BILA</name>
<evidence type="ECO:0000313" key="3">
    <source>
        <dbReference type="Proteomes" id="UP001328107"/>
    </source>
</evidence>
<comment type="caution">
    <text evidence="2">The sequence shown here is derived from an EMBL/GenBank/DDBJ whole genome shotgun (WGS) entry which is preliminary data.</text>
</comment>
<evidence type="ECO:0000313" key="2">
    <source>
        <dbReference type="EMBL" id="GMR45571.1"/>
    </source>
</evidence>
<protein>
    <submittedName>
        <fullName evidence="2">Uncharacterized protein</fullName>
    </submittedName>
</protein>
<dbReference type="PANTHER" id="PTHR45581:SF3">
    <property type="entry name" value="METHYLTRANSFERASE DOMAIN-CONTAINING PROTEIN"/>
    <property type="match status" value="1"/>
</dbReference>